<dbReference type="AlphaFoldDB" id="A0A561XIB0"/>
<proteinExistence type="predicted"/>
<keyword evidence="1" id="KW-1133">Transmembrane helix</keyword>
<gene>
    <name evidence="2" type="ORF">ATF69_3438</name>
</gene>
<name>A0A561XIB0_ACIDE</name>
<evidence type="ECO:0008006" key="4">
    <source>
        <dbReference type="Google" id="ProtNLM"/>
    </source>
</evidence>
<evidence type="ECO:0000256" key="1">
    <source>
        <dbReference type="SAM" id="Phobius"/>
    </source>
</evidence>
<feature type="transmembrane region" description="Helical" evidence="1">
    <location>
        <begin position="99"/>
        <end position="121"/>
    </location>
</feature>
<comment type="caution">
    <text evidence="2">The sequence shown here is derived from an EMBL/GenBank/DDBJ whole genome shotgun (WGS) entry which is preliminary data.</text>
</comment>
<reference evidence="2 3" key="1">
    <citation type="journal article" date="2015" name="Stand. Genomic Sci.">
        <title>Genomic Encyclopedia of Bacterial and Archaeal Type Strains, Phase III: the genomes of soil and plant-associated and newly described type strains.</title>
        <authorList>
            <person name="Whitman W.B."/>
            <person name="Woyke T."/>
            <person name="Klenk H.P."/>
            <person name="Zhou Y."/>
            <person name="Lilburn T.G."/>
            <person name="Beck B.J."/>
            <person name="De Vos P."/>
            <person name="Vandamme P."/>
            <person name="Eisen J.A."/>
            <person name="Garrity G."/>
            <person name="Hugenholtz P."/>
            <person name="Kyrpides N.C."/>
        </authorList>
    </citation>
    <scope>NUCLEOTIDE SEQUENCE [LARGE SCALE GENOMIC DNA]</scope>
    <source>
        <strain evidence="2 3">DSM 64</strain>
    </source>
</reference>
<dbReference type="Proteomes" id="UP000321485">
    <property type="component" value="Unassembled WGS sequence"/>
</dbReference>
<dbReference type="RefSeq" id="WP_146871716.1">
    <property type="nucleotide sequence ID" value="NZ_VJWE01000015.1"/>
</dbReference>
<accession>A0A561XIB0</accession>
<evidence type="ECO:0000313" key="3">
    <source>
        <dbReference type="Proteomes" id="UP000321485"/>
    </source>
</evidence>
<dbReference type="GeneID" id="51112487"/>
<organism evidence="2 3">
    <name type="scientific">Acidovorax delafieldii</name>
    <name type="common">Pseudomonas delafieldii</name>
    <dbReference type="NCBI Taxonomy" id="47920"/>
    <lineage>
        <taxon>Bacteria</taxon>
        <taxon>Pseudomonadati</taxon>
        <taxon>Pseudomonadota</taxon>
        <taxon>Betaproteobacteria</taxon>
        <taxon>Burkholderiales</taxon>
        <taxon>Comamonadaceae</taxon>
        <taxon>Acidovorax</taxon>
    </lineage>
</organism>
<evidence type="ECO:0000313" key="2">
    <source>
        <dbReference type="EMBL" id="TWG35871.1"/>
    </source>
</evidence>
<feature type="transmembrane region" description="Helical" evidence="1">
    <location>
        <begin position="60"/>
        <end position="87"/>
    </location>
</feature>
<sequence length="122" mass="12745">MNELLGIAAALASLVALACWARTVPTRAWGDDTPTGAARWRAKALALGTLLLQTTTASLAAGWVAGVALVLAAWMVLGWLLVLAMNLWPQATQRWALRLGWLGLGGCVLALVACALGEGLLR</sequence>
<dbReference type="EMBL" id="VJWE01000015">
    <property type="protein sequence ID" value="TWG35871.1"/>
    <property type="molecule type" value="Genomic_DNA"/>
</dbReference>
<keyword evidence="1" id="KW-0472">Membrane</keyword>
<protein>
    <recommendedName>
        <fullName evidence="4">DUF3325 domain-containing protein</fullName>
    </recommendedName>
</protein>
<keyword evidence="1" id="KW-0812">Transmembrane</keyword>